<keyword evidence="1" id="KW-0472">Membrane</keyword>
<dbReference type="PANTHER" id="PTHR34473">
    <property type="entry name" value="UPF0699 TRANSMEMBRANE PROTEIN YDBS"/>
    <property type="match status" value="1"/>
</dbReference>
<sequence length="533" mass="57704">MSLTDGAWHRLHPATPLLKGGLFIVAIAGFVIANLRERLIELFLGVPDIGGNPLDEIYRRGVVGWALLGVLAVLVVILVAFYFSWRMHSFRVTSEAVEVRSGILFRTHRKARLDRIQGVNVNRPLIPRLFGAARIEVSVAGQDANVQLSYLTSSLTDDLRRDILRLASRVRQVERSGQVEHIDLGVPGDGELRDAAAALPDGTVASNGAAVPIVGGIAASFGAIVTQRANAFLAPELDPDAAPPESVVTIPAGRLIGSIVCSGFTVAVFALAIAFPIGLANGQYWILFTFLPALIGGISFYFNRFTKGLRYSIAGTSDGVRVGFGLLSTSNETLPPGRIHAIAVAQPLLWRPFGWWHIRINTAGHSSQKSQARDNTTVLPVGRLADVEKVLELILPGFGADEPVALIETGMLSRGEDDDGFTNAPRRAAWLRPFSWRRTGFTIAGETVLFRRGVITRDLILVPLARLQSVGLEQGPIQRMLRLATTRLHTVTGPIAASLDILDSRDAVRLFDRIAVDAIASAGTDTSHHWRSM</sequence>
<feature type="domain" description="YdbS-like PH" evidence="2">
    <location>
        <begin position="85"/>
        <end position="160"/>
    </location>
</feature>
<dbReference type="PANTHER" id="PTHR34473:SF2">
    <property type="entry name" value="UPF0699 TRANSMEMBRANE PROTEIN YDBT"/>
    <property type="match status" value="1"/>
</dbReference>
<proteinExistence type="predicted"/>
<keyword evidence="1" id="KW-1133">Transmembrane helix</keyword>
<feature type="transmembrane region" description="Helical" evidence="1">
    <location>
        <begin position="284"/>
        <end position="302"/>
    </location>
</feature>
<feature type="transmembrane region" description="Helical" evidence="1">
    <location>
        <begin position="255"/>
        <end position="278"/>
    </location>
</feature>
<dbReference type="EMBL" id="JBHSTP010000003">
    <property type="protein sequence ID" value="MFC6356765.1"/>
    <property type="molecule type" value="Genomic_DNA"/>
</dbReference>
<organism evidence="3 4">
    <name type="scientific">Luethyella okanaganae</name>
    <dbReference type="NCBI Taxonomy" id="69372"/>
    <lineage>
        <taxon>Bacteria</taxon>
        <taxon>Bacillati</taxon>
        <taxon>Actinomycetota</taxon>
        <taxon>Actinomycetes</taxon>
        <taxon>Micrococcales</taxon>
        <taxon>Microbacteriaceae</taxon>
        <taxon>Luethyella</taxon>
    </lineage>
</organism>
<comment type="caution">
    <text evidence="3">The sequence shown here is derived from an EMBL/GenBank/DDBJ whole genome shotgun (WGS) entry which is preliminary data.</text>
</comment>
<evidence type="ECO:0000313" key="3">
    <source>
        <dbReference type="EMBL" id="MFC6356765.1"/>
    </source>
</evidence>
<dbReference type="InterPro" id="IPR005182">
    <property type="entry name" value="YdbS-like_PH"/>
</dbReference>
<feature type="transmembrane region" description="Helical" evidence="1">
    <location>
        <begin position="17"/>
        <end position="35"/>
    </location>
</feature>
<dbReference type="Proteomes" id="UP001596306">
    <property type="component" value="Unassembled WGS sequence"/>
</dbReference>
<evidence type="ECO:0000259" key="2">
    <source>
        <dbReference type="Pfam" id="PF03703"/>
    </source>
</evidence>
<feature type="domain" description="YdbS-like PH" evidence="2">
    <location>
        <begin position="436"/>
        <end position="513"/>
    </location>
</feature>
<feature type="transmembrane region" description="Helical" evidence="1">
    <location>
        <begin position="62"/>
        <end position="83"/>
    </location>
</feature>
<gene>
    <name evidence="3" type="ORF">ACFQB0_11680</name>
</gene>
<name>A0ABW1VGZ3_9MICO</name>
<dbReference type="PIRSF" id="PIRSF026631">
    <property type="entry name" value="UCP026631"/>
    <property type="match status" value="1"/>
</dbReference>
<protein>
    <submittedName>
        <fullName evidence="3">PH domain-containing protein</fullName>
    </submittedName>
</protein>
<keyword evidence="4" id="KW-1185">Reference proteome</keyword>
<dbReference type="Pfam" id="PF03703">
    <property type="entry name" value="bPH_2"/>
    <property type="match status" value="3"/>
</dbReference>
<feature type="domain" description="YdbS-like PH" evidence="2">
    <location>
        <begin position="310"/>
        <end position="393"/>
    </location>
</feature>
<evidence type="ECO:0000256" key="1">
    <source>
        <dbReference type="SAM" id="Phobius"/>
    </source>
</evidence>
<keyword evidence="1" id="KW-0812">Transmembrane</keyword>
<accession>A0ABW1VGZ3</accession>
<evidence type="ECO:0000313" key="4">
    <source>
        <dbReference type="Proteomes" id="UP001596306"/>
    </source>
</evidence>
<dbReference type="RefSeq" id="WP_386731732.1">
    <property type="nucleotide sequence ID" value="NZ_JBHSTP010000003.1"/>
</dbReference>
<dbReference type="InterPro" id="IPR014529">
    <property type="entry name" value="UCP026631"/>
</dbReference>
<reference evidence="4" key="1">
    <citation type="journal article" date="2019" name="Int. J. Syst. Evol. Microbiol.">
        <title>The Global Catalogue of Microorganisms (GCM) 10K type strain sequencing project: providing services to taxonomists for standard genome sequencing and annotation.</title>
        <authorList>
            <consortium name="The Broad Institute Genomics Platform"/>
            <consortium name="The Broad Institute Genome Sequencing Center for Infectious Disease"/>
            <person name="Wu L."/>
            <person name="Ma J."/>
        </authorList>
    </citation>
    <scope>NUCLEOTIDE SEQUENCE [LARGE SCALE GENOMIC DNA]</scope>
    <source>
        <strain evidence="4">CCUG 43304</strain>
    </source>
</reference>